<dbReference type="Gene3D" id="3.40.1000.10">
    <property type="entry name" value="Mog1/PsbP, alpha/beta/alpha sandwich"/>
    <property type="match status" value="1"/>
</dbReference>
<feature type="transmembrane region" description="Helical" evidence="1">
    <location>
        <begin position="101"/>
        <end position="120"/>
    </location>
</feature>
<organism evidence="2 3">
    <name type="scientific">Dyella flagellata</name>
    <dbReference type="NCBI Taxonomy" id="1867833"/>
    <lineage>
        <taxon>Bacteria</taxon>
        <taxon>Pseudomonadati</taxon>
        <taxon>Pseudomonadota</taxon>
        <taxon>Gammaproteobacteria</taxon>
        <taxon>Lysobacterales</taxon>
        <taxon>Rhodanobacteraceae</taxon>
        <taxon>Dyella</taxon>
    </lineage>
</organism>
<dbReference type="InterPro" id="IPR032543">
    <property type="entry name" value="DUF4946"/>
</dbReference>
<protein>
    <recommendedName>
        <fullName evidence="4">Zinc ribbon domain-containing protein</fullName>
    </recommendedName>
</protein>
<keyword evidence="1" id="KW-0472">Membrane</keyword>
<dbReference type="Proteomes" id="UP001156627">
    <property type="component" value="Unassembled WGS sequence"/>
</dbReference>
<name>A0ABQ5XF00_9GAMM</name>
<accession>A0ABQ5XF00</accession>
<sequence>MQCKNCQTEVVSGMFACPQCGLPVQTSAVAPPDKQPPSLRKDISWLVWGLLCAPCLLLSIAEVWKGSVDIAKMEGQALAPGIMAAGVAWLLGRFGKFRFRLTMVVAYAVLVGLSLIGLLTPEAAAADSPSAQQSGYEVQWSAGWQVHKQPIPPESELRGEVIRATKMESGRTVATITLTVFKSEPGVSLLGEMQSFVGSAQNTAEKAGYEWSSSQPAAGRMKGNPSLEVETHLKRANVTVRQWFVMTASDRQVCVMDFAAQDANYERTQGDFRQVRDSLICY</sequence>
<gene>
    <name evidence="2" type="ORF">GCM10007898_38350</name>
</gene>
<feature type="transmembrane region" description="Helical" evidence="1">
    <location>
        <begin position="43"/>
        <end position="64"/>
    </location>
</feature>
<evidence type="ECO:0000256" key="1">
    <source>
        <dbReference type="SAM" id="Phobius"/>
    </source>
</evidence>
<keyword evidence="3" id="KW-1185">Reference proteome</keyword>
<keyword evidence="1" id="KW-1133">Transmembrane helix</keyword>
<reference evidence="3" key="1">
    <citation type="journal article" date="2019" name="Int. J. Syst. Evol. Microbiol.">
        <title>The Global Catalogue of Microorganisms (GCM) 10K type strain sequencing project: providing services to taxonomists for standard genome sequencing and annotation.</title>
        <authorList>
            <consortium name="The Broad Institute Genomics Platform"/>
            <consortium name="The Broad Institute Genome Sequencing Center for Infectious Disease"/>
            <person name="Wu L."/>
            <person name="Ma J."/>
        </authorList>
    </citation>
    <scope>NUCLEOTIDE SEQUENCE [LARGE SCALE GENOMIC DNA]</scope>
    <source>
        <strain evidence="3">NBRC 111981</strain>
    </source>
</reference>
<dbReference type="Pfam" id="PF16304">
    <property type="entry name" value="DUF4946"/>
    <property type="match status" value="1"/>
</dbReference>
<evidence type="ECO:0008006" key="4">
    <source>
        <dbReference type="Google" id="ProtNLM"/>
    </source>
</evidence>
<evidence type="ECO:0000313" key="3">
    <source>
        <dbReference type="Proteomes" id="UP001156627"/>
    </source>
</evidence>
<evidence type="ECO:0000313" key="2">
    <source>
        <dbReference type="EMBL" id="GLQ90260.1"/>
    </source>
</evidence>
<comment type="caution">
    <text evidence="2">The sequence shown here is derived from an EMBL/GenBank/DDBJ whole genome shotgun (WGS) entry which is preliminary data.</text>
</comment>
<proteinExistence type="predicted"/>
<feature type="transmembrane region" description="Helical" evidence="1">
    <location>
        <begin position="76"/>
        <end position="94"/>
    </location>
</feature>
<keyword evidence="1" id="KW-0812">Transmembrane</keyword>
<dbReference type="RefSeq" id="WP_284333684.1">
    <property type="nucleotide sequence ID" value="NZ_BSOA01000048.1"/>
</dbReference>
<dbReference type="EMBL" id="BSOA01000048">
    <property type="protein sequence ID" value="GLQ90260.1"/>
    <property type="molecule type" value="Genomic_DNA"/>
</dbReference>